<dbReference type="AlphaFoldDB" id="B4LVV6"/>
<dbReference type="Proteomes" id="UP000008792">
    <property type="component" value="Unassembled WGS sequence"/>
</dbReference>
<dbReference type="HOGENOM" id="CLU_1612568_0_0_1"/>
<accession>B4LVV6</accession>
<protein>
    <recommendedName>
        <fullName evidence="3">Cystatin domain-containing protein</fullName>
    </recommendedName>
</protein>
<dbReference type="EMBL" id="CH940650">
    <property type="protein sequence ID" value="EDW67561.2"/>
    <property type="molecule type" value="Genomic_DNA"/>
</dbReference>
<sequence length="123" mass="13690">MSALALASGTAMVSEMYPIMSLQEQTGEMLTIAIQFLDEQLDKLANLSAGAVSYKAFELTSVRSQGVAAKKLTYETELTTGLVTKKCDVRIWHQFWLTDNTDIKISCEDAESQEYLLHTNISF</sequence>
<proteinExistence type="predicted"/>
<keyword evidence="2" id="KW-1185">Reference proteome</keyword>
<gene>
    <name evidence="1" type="primary">Dvir\GJ23016</name>
    <name evidence="1" type="ORF">Dvir_GJ23016</name>
</gene>
<organism evidence="1 2">
    <name type="scientific">Drosophila virilis</name>
    <name type="common">Fruit fly</name>
    <dbReference type="NCBI Taxonomy" id="7244"/>
    <lineage>
        <taxon>Eukaryota</taxon>
        <taxon>Metazoa</taxon>
        <taxon>Ecdysozoa</taxon>
        <taxon>Arthropoda</taxon>
        <taxon>Hexapoda</taxon>
        <taxon>Insecta</taxon>
        <taxon>Pterygota</taxon>
        <taxon>Neoptera</taxon>
        <taxon>Endopterygota</taxon>
        <taxon>Diptera</taxon>
        <taxon>Brachycera</taxon>
        <taxon>Muscomorpha</taxon>
        <taxon>Ephydroidea</taxon>
        <taxon>Drosophilidae</taxon>
        <taxon>Drosophila</taxon>
    </lineage>
</organism>
<evidence type="ECO:0000313" key="1">
    <source>
        <dbReference type="EMBL" id="EDW67561.2"/>
    </source>
</evidence>
<name>B4LVV6_DROVI</name>
<dbReference type="InParanoid" id="B4LVV6"/>
<reference evidence="1 2" key="1">
    <citation type="journal article" date="2007" name="Nature">
        <title>Evolution of genes and genomes on the Drosophila phylogeny.</title>
        <authorList>
            <consortium name="Drosophila 12 Genomes Consortium"/>
            <person name="Clark A.G."/>
            <person name="Eisen M.B."/>
            <person name="Smith D.R."/>
            <person name="Bergman C.M."/>
            <person name="Oliver B."/>
            <person name="Markow T.A."/>
            <person name="Kaufman T.C."/>
            <person name="Kellis M."/>
            <person name="Gelbart W."/>
            <person name="Iyer V.N."/>
            <person name="Pollard D.A."/>
            <person name="Sackton T.B."/>
            <person name="Larracuente A.M."/>
            <person name="Singh N.D."/>
            <person name="Abad J.P."/>
            <person name="Abt D.N."/>
            <person name="Adryan B."/>
            <person name="Aguade M."/>
            <person name="Akashi H."/>
            <person name="Anderson W.W."/>
            <person name="Aquadro C.F."/>
            <person name="Ardell D.H."/>
            <person name="Arguello R."/>
            <person name="Artieri C.G."/>
            <person name="Barbash D.A."/>
            <person name="Barker D."/>
            <person name="Barsanti P."/>
            <person name="Batterham P."/>
            <person name="Batzoglou S."/>
            <person name="Begun D."/>
            <person name="Bhutkar A."/>
            <person name="Blanco E."/>
            <person name="Bosak S.A."/>
            <person name="Bradley R.K."/>
            <person name="Brand A.D."/>
            <person name="Brent M.R."/>
            <person name="Brooks A.N."/>
            <person name="Brown R.H."/>
            <person name="Butlin R.K."/>
            <person name="Caggese C."/>
            <person name="Calvi B.R."/>
            <person name="Bernardo de Carvalho A."/>
            <person name="Caspi A."/>
            <person name="Castrezana S."/>
            <person name="Celniker S.E."/>
            <person name="Chang J.L."/>
            <person name="Chapple C."/>
            <person name="Chatterji S."/>
            <person name="Chinwalla A."/>
            <person name="Civetta A."/>
            <person name="Clifton S.W."/>
            <person name="Comeron J.M."/>
            <person name="Costello J.C."/>
            <person name="Coyne J.A."/>
            <person name="Daub J."/>
            <person name="David R.G."/>
            <person name="Delcher A.L."/>
            <person name="Delehaunty K."/>
            <person name="Do C.B."/>
            <person name="Ebling H."/>
            <person name="Edwards K."/>
            <person name="Eickbush T."/>
            <person name="Evans J.D."/>
            <person name="Filipski A."/>
            <person name="Findeiss S."/>
            <person name="Freyhult E."/>
            <person name="Fulton L."/>
            <person name="Fulton R."/>
            <person name="Garcia A.C."/>
            <person name="Gardiner A."/>
            <person name="Garfield D.A."/>
            <person name="Garvin B.E."/>
            <person name="Gibson G."/>
            <person name="Gilbert D."/>
            <person name="Gnerre S."/>
            <person name="Godfrey J."/>
            <person name="Good R."/>
            <person name="Gotea V."/>
            <person name="Gravely B."/>
            <person name="Greenberg A.J."/>
            <person name="Griffiths-Jones S."/>
            <person name="Gross S."/>
            <person name="Guigo R."/>
            <person name="Gustafson E.A."/>
            <person name="Haerty W."/>
            <person name="Hahn M.W."/>
            <person name="Halligan D.L."/>
            <person name="Halpern A.L."/>
            <person name="Halter G.M."/>
            <person name="Han M.V."/>
            <person name="Heger A."/>
            <person name="Hillier L."/>
            <person name="Hinrichs A.S."/>
            <person name="Holmes I."/>
            <person name="Hoskins R.A."/>
            <person name="Hubisz M.J."/>
            <person name="Hultmark D."/>
            <person name="Huntley M.A."/>
            <person name="Jaffe D.B."/>
            <person name="Jagadeeshan S."/>
            <person name="Jeck W.R."/>
            <person name="Johnson J."/>
            <person name="Jones C.D."/>
            <person name="Jordan W.C."/>
            <person name="Karpen G.H."/>
            <person name="Kataoka E."/>
            <person name="Keightley P.D."/>
            <person name="Kheradpour P."/>
            <person name="Kirkness E.F."/>
            <person name="Koerich L.B."/>
            <person name="Kristiansen K."/>
            <person name="Kudrna D."/>
            <person name="Kulathinal R.J."/>
            <person name="Kumar S."/>
            <person name="Kwok R."/>
            <person name="Lander E."/>
            <person name="Langley C.H."/>
            <person name="Lapoint R."/>
            <person name="Lazzaro B.P."/>
            <person name="Lee S.J."/>
            <person name="Levesque L."/>
            <person name="Li R."/>
            <person name="Lin C.F."/>
            <person name="Lin M.F."/>
            <person name="Lindblad-Toh K."/>
            <person name="Llopart A."/>
            <person name="Long M."/>
            <person name="Low L."/>
            <person name="Lozovsky E."/>
            <person name="Lu J."/>
            <person name="Luo M."/>
            <person name="Machado C.A."/>
            <person name="Makalowski W."/>
            <person name="Marzo M."/>
            <person name="Matsuda M."/>
            <person name="Matzkin L."/>
            <person name="McAllister B."/>
            <person name="McBride C.S."/>
            <person name="McKernan B."/>
            <person name="McKernan K."/>
            <person name="Mendez-Lago M."/>
            <person name="Minx P."/>
            <person name="Mollenhauer M.U."/>
            <person name="Montooth K."/>
            <person name="Mount S.M."/>
            <person name="Mu X."/>
            <person name="Myers E."/>
            <person name="Negre B."/>
            <person name="Newfeld S."/>
            <person name="Nielsen R."/>
            <person name="Noor M.A."/>
            <person name="O'Grady P."/>
            <person name="Pachter L."/>
            <person name="Papaceit M."/>
            <person name="Parisi M.J."/>
            <person name="Parisi M."/>
            <person name="Parts L."/>
            <person name="Pedersen J.S."/>
            <person name="Pesole G."/>
            <person name="Phillippy A.M."/>
            <person name="Ponting C.P."/>
            <person name="Pop M."/>
            <person name="Porcelli D."/>
            <person name="Powell J.R."/>
            <person name="Prohaska S."/>
            <person name="Pruitt K."/>
            <person name="Puig M."/>
            <person name="Quesneville H."/>
            <person name="Ram K.R."/>
            <person name="Rand D."/>
            <person name="Rasmussen M.D."/>
            <person name="Reed L.K."/>
            <person name="Reenan R."/>
            <person name="Reily A."/>
            <person name="Remington K.A."/>
            <person name="Rieger T.T."/>
            <person name="Ritchie M.G."/>
            <person name="Robin C."/>
            <person name="Rogers Y.H."/>
            <person name="Rohde C."/>
            <person name="Rozas J."/>
            <person name="Rubenfield M.J."/>
            <person name="Ruiz A."/>
            <person name="Russo S."/>
            <person name="Salzberg S.L."/>
            <person name="Sanchez-Gracia A."/>
            <person name="Saranga D.J."/>
            <person name="Sato H."/>
            <person name="Schaeffer S.W."/>
            <person name="Schatz M.C."/>
            <person name="Schlenke T."/>
            <person name="Schwartz R."/>
            <person name="Segarra C."/>
            <person name="Singh R.S."/>
            <person name="Sirot L."/>
            <person name="Sirota M."/>
            <person name="Sisneros N.B."/>
            <person name="Smith C.D."/>
            <person name="Smith T.F."/>
            <person name="Spieth J."/>
            <person name="Stage D.E."/>
            <person name="Stark A."/>
            <person name="Stephan W."/>
            <person name="Strausberg R.L."/>
            <person name="Strempel S."/>
            <person name="Sturgill D."/>
            <person name="Sutton G."/>
            <person name="Sutton G.G."/>
            <person name="Tao W."/>
            <person name="Teichmann S."/>
            <person name="Tobari Y.N."/>
            <person name="Tomimura Y."/>
            <person name="Tsolas J.M."/>
            <person name="Valente V.L."/>
            <person name="Venter E."/>
            <person name="Venter J.C."/>
            <person name="Vicario S."/>
            <person name="Vieira F.G."/>
            <person name="Vilella A.J."/>
            <person name="Villasante A."/>
            <person name="Walenz B."/>
            <person name="Wang J."/>
            <person name="Wasserman M."/>
            <person name="Watts T."/>
            <person name="Wilson D."/>
            <person name="Wilson R.K."/>
            <person name="Wing R.A."/>
            <person name="Wolfner M.F."/>
            <person name="Wong A."/>
            <person name="Wong G.K."/>
            <person name="Wu C.I."/>
            <person name="Wu G."/>
            <person name="Yamamoto D."/>
            <person name="Yang H.P."/>
            <person name="Yang S.P."/>
            <person name="Yorke J.A."/>
            <person name="Yoshida K."/>
            <person name="Zdobnov E."/>
            <person name="Zhang P."/>
            <person name="Zhang Y."/>
            <person name="Zimin A.V."/>
            <person name="Baldwin J."/>
            <person name="Abdouelleil A."/>
            <person name="Abdulkadir J."/>
            <person name="Abebe A."/>
            <person name="Abera B."/>
            <person name="Abreu J."/>
            <person name="Acer S.C."/>
            <person name="Aftuck L."/>
            <person name="Alexander A."/>
            <person name="An P."/>
            <person name="Anderson E."/>
            <person name="Anderson S."/>
            <person name="Arachi H."/>
            <person name="Azer M."/>
            <person name="Bachantsang P."/>
            <person name="Barry A."/>
            <person name="Bayul T."/>
            <person name="Berlin A."/>
            <person name="Bessette D."/>
            <person name="Bloom T."/>
            <person name="Blye J."/>
            <person name="Boguslavskiy L."/>
            <person name="Bonnet C."/>
            <person name="Boukhgalter B."/>
            <person name="Bourzgui I."/>
            <person name="Brown A."/>
            <person name="Cahill P."/>
            <person name="Channer S."/>
            <person name="Cheshatsang Y."/>
            <person name="Chuda L."/>
            <person name="Citroen M."/>
            <person name="Collymore A."/>
            <person name="Cooke P."/>
            <person name="Costello M."/>
            <person name="D'Aco K."/>
            <person name="Daza R."/>
            <person name="De Haan G."/>
            <person name="DeGray S."/>
            <person name="DeMaso C."/>
            <person name="Dhargay N."/>
            <person name="Dooley K."/>
            <person name="Dooley E."/>
            <person name="Doricent M."/>
            <person name="Dorje P."/>
            <person name="Dorjee K."/>
            <person name="Dupes A."/>
            <person name="Elong R."/>
            <person name="Falk J."/>
            <person name="Farina A."/>
            <person name="Faro S."/>
            <person name="Ferguson D."/>
            <person name="Fisher S."/>
            <person name="Foley C.D."/>
            <person name="Franke A."/>
            <person name="Friedrich D."/>
            <person name="Gadbois L."/>
            <person name="Gearin G."/>
            <person name="Gearin C.R."/>
            <person name="Giannoukos G."/>
            <person name="Goode T."/>
            <person name="Graham J."/>
            <person name="Grandbois E."/>
            <person name="Grewal S."/>
            <person name="Gyaltsen K."/>
            <person name="Hafez N."/>
            <person name="Hagos B."/>
            <person name="Hall J."/>
            <person name="Henson C."/>
            <person name="Hollinger A."/>
            <person name="Honan T."/>
            <person name="Huard M.D."/>
            <person name="Hughes L."/>
            <person name="Hurhula B."/>
            <person name="Husby M.E."/>
            <person name="Kamat A."/>
            <person name="Kanga B."/>
            <person name="Kashin S."/>
            <person name="Khazanovich D."/>
            <person name="Kisner P."/>
            <person name="Lance K."/>
            <person name="Lara M."/>
            <person name="Lee W."/>
            <person name="Lennon N."/>
            <person name="Letendre F."/>
            <person name="LeVine R."/>
            <person name="Lipovsky A."/>
            <person name="Liu X."/>
            <person name="Liu J."/>
            <person name="Liu S."/>
            <person name="Lokyitsang T."/>
            <person name="Lokyitsang Y."/>
            <person name="Lubonja R."/>
            <person name="Lui A."/>
            <person name="MacDonald P."/>
            <person name="Magnisalis V."/>
            <person name="Maru K."/>
            <person name="Matthews C."/>
            <person name="McCusker W."/>
            <person name="McDonough S."/>
            <person name="Mehta T."/>
            <person name="Meldrim J."/>
            <person name="Meneus L."/>
            <person name="Mihai O."/>
            <person name="Mihalev A."/>
            <person name="Mihova T."/>
            <person name="Mittelman R."/>
            <person name="Mlenga V."/>
            <person name="Montmayeur A."/>
            <person name="Mulrain L."/>
            <person name="Navidi A."/>
            <person name="Naylor J."/>
            <person name="Negash T."/>
            <person name="Nguyen T."/>
            <person name="Nguyen N."/>
            <person name="Nicol R."/>
            <person name="Norbu C."/>
            <person name="Norbu N."/>
            <person name="Novod N."/>
            <person name="O'Neill B."/>
            <person name="Osman S."/>
            <person name="Markiewicz E."/>
            <person name="Oyono O.L."/>
            <person name="Patti C."/>
            <person name="Phunkhang P."/>
            <person name="Pierre F."/>
            <person name="Priest M."/>
            <person name="Raghuraman S."/>
            <person name="Rege F."/>
            <person name="Reyes R."/>
            <person name="Rise C."/>
            <person name="Rogov P."/>
            <person name="Ross K."/>
            <person name="Ryan E."/>
            <person name="Settipalli S."/>
            <person name="Shea T."/>
            <person name="Sherpa N."/>
            <person name="Shi L."/>
            <person name="Shih D."/>
            <person name="Sparrow T."/>
            <person name="Spaulding J."/>
            <person name="Stalker J."/>
            <person name="Stange-Thomann N."/>
            <person name="Stavropoulos S."/>
            <person name="Stone C."/>
            <person name="Strader C."/>
            <person name="Tesfaye S."/>
            <person name="Thomson T."/>
            <person name="Thoulutsang Y."/>
            <person name="Thoulutsang D."/>
            <person name="Topham K."/>
            <person name="Topping I."/>
            <person name="Tsamla T."/>
            <person name="Vassiliev H."/>
            <person name="Vo A."/>
            <person name="Wangchuk T."/>
            <person name="Wangdi T."/>
            <person name="Weiand M."/>
            <person name="Wilkinson J."/>
            <person name="Wilson A."/>
            <person name="Yadav S."/>
            <person name="Young G."/>
            <person name="Yu Q."/>
            <person name="Zembek L."/>
            <person name="Zhong D."/>
            <person name="Zimmer A."/>
            <person name="Zwirko Z."/>
            <person name="Jaffe D.B."/>
            <person name="Alvarez P."/>
            <person name="Brockman W."/>
            <person name="Butler J."/>
            <person name="Chin C."/>
            <person name="Gnerre S."/>
            <person name="Grabherr M."/>
            <person name="Kleber M."/>
            <person name="Mauceli E."/>
            <person name="MacCallum I."/>
        </authorList>
    </citation>
    <scope>NUCLEOTIDE SEQUENCE [LARGE SCALE GENOMIC DNA]</scope>
    <source>
        <strain evidence="2">Tucson 15010-1051.87</strain>
    </source>
</reference>
<dbReference type="InterPro" id="IPR046350">
    <property type="entry name" value="Cystatin_sf"/>
</dbReference>
<dbReference type="SUPFAM" id="SSF54403">
    <property type="entry name" value="Cystatin/monellin"/>
    <property type="match status" value="1"/>
</dbReference>
<evidence type="ECO:0008006" key="3">
    <source>
        <dbReference type="Google" id="ProtNLM"/>
    </source>
</evidence>
<dbReference type="OrthoDB" id="10599350at2759"/>
<dbReference type="KEGG" id="dvi:6630939"/>
<evidence type="ECO:0000313" key="2">
    <source>
        <dbReference type="Proteomes" id="UP000008792"/>
    </source>
</evidence>